<protein>
    <submittedName>
        <fullName evidence="8">Uncharacterized protein</fullName>
    </submittedName>
</protein>
<dbReference type="InterPro" id="IPR033757">
    <property type="entry name" value="WTAP"/>
</dbReference>
<evidence type="ECO:0000256" key="3">
    <source>
        <dbReference type="ARBA" id="ARBA00022664"/>
    </source>
</evidence>
<feature type="compositionally biased region" description="Low complexity" evidence="7">
    <location>
        <begin position="112"/>
        <end position="124"/>
    </location>
</feature>
<evidence type="ECO:0000313" key="9">
    <source>
        <dbReference type="Proteomes" id="UP000761534"/>
    </source>
</evidence>
<evidence type="ECO:0000256" key="7">
    <source>
        <dbReference type="SAM" id="MobiDB-lite"/>
    </source>
</evidence>
<dbReference type="GO" id="GO:0016556">
    <property type="term" value="P:mRNA modification"/>
    <property type="evidence" value="ECO:0007669"/>
    <property type="project" value="InterPro"/>
</dbReference>
<evidence type="ECO:0000256" key="4">
    <source>
        <dbReference type="ARBA" id="ARBA00023187"/>
    </source>
</evidence>
<keyword evidence="5" id="KW-0539">Nucleus</keyword>
<dbReference type="EMBL" id="SWFS01000134">
    <property type="protein sequence ID" value="KAA8915866.1"/>
    <property type="molecule type" value="Genomic_DNA"/>
</dbReference>
<dbReference type="Pfam" id="PF17098">
    <property type="entry name" value="Wtap"/>
    <property type="match status" value="1"/>
</dbReference>
<evidence type="ECO:0000256" key="5">
    <source>
        <dbReference type="ARBA" id="ARBA00023242"/>
    </source>
</evidence>
<name>A0A642V999_9ASCO</name>
<reference evidence="8" key="1">
    <citation type="journal article" date="2019" name="G3 (Bethesda)">
        <title>Genome Assemblies of Two Rare Opportunistic Yeast Pathogens: Diutina rugosa (syn. Candida rugosa) and Trichomonascus ciferrii (syn. Candida ciferrii).</title>
        <authorList>
            <person name="Mixao V."/>
            <person name="Saus E."/>
            <person name="Hansen A.P."/>
            <person name="Lass-Florl C."/>
            <person name="Gabaldon T."/>
        </authorList>
    </citation>
    <scope>NUCLEOTIDE SEQUENCE</scope>
    <source>
        <strain evidence="8">CBS 4856</strain>
    </source>
</reference>
<feature type="coiled-coil region" evidence="6">
    <location>
        <begin position="276"/>
        <end position="313"/>
    </location>
</feature>
<feature type="compositionally biased region" description="Polar residues" evidence="7">
    <location>
        <begin position="1"/>
        <end position="16"/>
    </location>
</feature>
<organism evidence="8 9">
    <name type="scientific">Trichomonascus ciferrii</name>
    <dbReference type="NCBI Taxonomy" id="44093"/>
    <lineage>
        <taxon>Eukaryota</taxon>
        <taxon>Fungi</taxon>
        <taxon>Dikarya</taxon>
        <taxon>Ascomycota</taxon>
        <taxon>Saccharomycotina</taxon>
        <taxon>Dipodascomycetes</taxon>
        <taxon>Dipodascales</taxon>
        <taxon>Trichomonascaceae</taxon>
        <taxon>Trichomonascus</taxon>
        <taxon>Trichomonascus ciferrii complex</taxon>
    </lineage>
</organism>
<keyword evidence="9" id="KW-1185">Reference proteome</keyword>
<dbReference type="OrthoDB" id="21221at2759"/>
<sequence length="313" mass="33616">MHQLNRFPSSPALNSHGTNNGNGNGGPNNYYNALTPKTSYDSLGSLRSFGSSASGTSAGTGTGPWSSSYNGGYGATPATPTTSASSAGGGDFSRNLGFFDNYGYGRPSTNTAFSEQQQQQASFIEQRRGSETESSLLQQQQQQQPQGHPQMNPMISPQRRTFHAASNSASGSAPSTIHQVDPAVEQAFRDMAKSLEEKEATIGELKIQIEALLAAAATSGVSKNDKTVLENGLNRKMDGNEMAHRIVVRLKTLKQENETLGKMLSQGRAAQKEVELGILKRENSLLKSRIEELEKLLNNNNNSSSNINTSNNQ</sequence>
<keyword evidence="4" id="KW-0508">mRNA splicing</keyword>
<dbReference type="AlphaFoldDB" id="A0A642V999"/>
<comment type="subcellular location">
    <subcellularLocation>
        <location evidence="1">Nucleus</location>
    </subcellularLocation>
</comment>
<gene>
    <name evidence="8" type="ORF">TRICI_001991</name>
</gene>
<evidence type="ECO:0000256" key="6">
    <source>
        <dbReference type="SAM" id="Coils"/>
    </source>
</evidence>
<feature type="region of interest" description="Disordered" evidence="7">
    <location>
        <begin position="108"/>
        <end position="155"/>
    </location>
</feature>
<accession>A0A642V999</accession>
<keyword evidence="3" id="KW-0507">mRNA processing</keyword>
<evidence type="ECO:0000256" key="1">
    <source>
        <dbReference type="ARBA" id="ARBA00004123"/>
    </source>
</evidence>
<feature type="region of interest" description="Disordered" evidence="7">
    <location>
        <begin position="1"/>
        <end position="33"/>
    </location>
</feature>
<feature type="compositionally biased region" description="Low complexity" evidence="7">
    <location>
        <begin position="138"/>
        <end position="150"/>
    </location>
</feature>
<dbReference type="GO" id="GO:0005634">
    <property type="term" value="C:nucleus"/>
    <property type="evidence" value="ECO:0007669"/>
    <property type="project" value="UniProtKB-SubCell"/>
</dbReference>
<comment type="similarity">
    <text evidence="2">Belongs to the fl(2)d family.</text>
</comment>
<dbReference type="GO" id="GO:0006397">
    <property type="term" value="P:mRNA processing"/>
    <property type="evidence" value="ECO:0007669"/>
    <property type="project" value="UniProtKB-KW"/>
</dbReference>
<evidence type="ECO:0000256" key="2">
    <source>
        <dbReference type="ARBA" id="ARBA00010313"/>
    </source>
</evidence>
<comment type="caution">
    <text evidence="8">The sequence shown here is derived from an EMBL/GenBank/DDBJ whole genome shotgun (WGS) entry which is preliminary data.</text>
</comment>
<keyword evidence="6" id="KW-0175">Coiled coil</keyword>
<evidence type="ECO:0000313" key="8">
    <source>
        <dbReference type="EMBL" id="KAA8915866.1"/>
    </source>
</evidence>
<dbReference type="GO" id="GO:0000381">
    <property type="term" value="P:regulation of alternative mRNA splicing, via spliceosome"/>
    <property type="evidence" value="ECO:0007669"/>
    <property type="project" value="InterPro"/>
</dbReference>
<dbReference type="Proteomes" id="UP000761534">
    <property type="component" value="Unassembled WGS sequence"/>
</dbReference>
<proteinExistence type="inferred from homology"/>
<dbReference type="VEuPathDB" id="FungiDB:TRICI_001991"/>
<dbReference type="GO" id="GO:0008380">
    <property type="term" value="P:RNA splicing"/>
    <property type="evidence" value="ECO:0007669"/>
    <property type="project" value="UniProtKB-KW"/>
</dbReference>